<feature type="transmembrane region" description="Helical" evidence="7">
    <location>
        <begin position="129"/>
        <end position="147"/>
    </location>
</feature>
<evidence type="ECO:0000256" key="7">
    <source>
        <dbReference type="RuleBase" id="RU363032"/>
    </source>
</evidence>
<dbReference type="PANTHER" id="PTHR43386">
    <property type="entry name" value="OLIGOPEPTIDE TRANSPORT SYSTEM PERMEASE PROTEIN APPC"/>
    <property type="match status" value="1"/>
</dbReference>
<keyword evidence="4 7" id="KW-0812">Transmembrane</keyword>
<feature type="transmembrane region" description="Helical" evidence="7">
    <location>
        <begin position="234"/>
        <end position="257"/>
    </location>
</feature>
<evidence type="ECO:0000313" key="10">
    <source>
        <dbReference type="Proteomes" id="UP001169719"/>
    </source>
</evidence>
<reference evidence="9" key="1">
    <citation type="submission" date="2024-05" db="EMBL/GenBank/DDBJ databases">
        <title>Genome Sequences of Four Agar- Degrading Marine Bacteria.</title>
        <authorList>
            <person name="Phillips E.K."/>
            <person name="Shaffer J.C."/>
            <person name="Henson M.W."/>
            <person name="Temperton B."/>
            <person name="Thrash C.J."/>
            <person name="Martin M.O."/>
        </authorList>
    </citation>
    <scope>NUCLEOTIDE SEQUENCE</scope>
    <source>
        <strain evidence="9">EKP203</strain>
    </source>
</reference>
<dbReference type="PROSITE" id="PS50928">
    <property type="entry name" value="ABC_TM1"/>
    <property type="match status" value="1"/>
</dbReference>
<dbReference type="Pfam" id="PF00528">
    <property type="entry name" value="BPD_transp_1"/>
    <property type="match status" value="1"/>
</dbReference>
<keyword evidence="6 7" id="KW-0472">Membrane</keyword>
<keyword evidence="5 7" id="KW-1133">Transmembrane helix</keyword>
<evidence type="ECO:0000256" key="3">
    <source>
        <dbReference type="ARBA" id="ARBA00022475"/>
    </source>
</evidence>
<proteinExistence type="inferred from homology"/>
<name>A0ABT7Y625_9VIBR</name>
<keyword evidence="2 7" id="KW-0813">Transport</keyword>
<organism evidence="9 10">
    <name type="scientific">Vibrio agarivorans</name>
    <dbReference type="NCBI Taxonomy" id="153622"/>
    <lineage>
        <taxon>Bacteria</taxon>
        <taxon>Pseudomonadati</taxon>
        <taxon>Pseudomonadota</taxon>
        <taxon>Gammaproteobacteria</taxon>
        <taxon>Vibrionales</taxon>
        <taxon>Vibrionaceae</taxon>
        <taxon>Vibrio</taxon>
    </lineage>
</organism>
<feature type="transmembrane region" description="Helical" evidence="7">
    <location>
        <begin position="72"/>
        <end position="96"/>
    </location>
</feature>
<comment type="subcellular location">
    <subcellularLocation>
        <location evidence="1 7">Cell membrane</location>
        <topology evidence="1 7">Multi-pass membrane protein</topology>
    </subcellularLocation>
</comment>
<dbReference type="EMBL" id="JAUEOZ010000002">
    <property type="protein sequence ID" value="MDN2483509.1"/>
    <property type="molecule type" value="Genomic_DNA"/>
</dbReference>
<gene>
    <name evidence="9" type="ORF">QWJ08_19370</name>
</gene>
<evidence type="ECO:0000259" key="8">
    <source>
        <dbReference type="PROSITE" id="PS50928"/>
    </source>
</evidence>
<comment type="similarity">
    <text evidence="7">Belongs to the binding-protein-dependent transport system permease family.</text>
</comment>
<keyword evidence="10" id="KW-1185">Reference proteome</keyword>
<dbReference type="InterPro" id="IPR000515">
    <property type="entry name" value="MetI-like"/>
</dbReference>
<evidence type="ECO:0000313" key="9">
    <source>
        <dbReference type="EMBL" id="MDN2483509.1"/>
    </source>
</evidence>
<dbReference type="RefSeq" id="WP_289963581.1">
    <property type="nucleotide sequence ID" value="NZ_JAUEOZ010000002.1"/>
</dbReference>
<feature type="transmembrane region" description="Helical" evidence="7">
    <location>
        <begin position="12"/>
        <end position="31"/>
    </location>
</feature>
<evidence type="ECO:0000256" key="2">
    <source>
        <dbReference type="ARBA" id="ARBA00022448"/>
    </source>
</evidence>
<dbReference type="CDD" id="cd06261">
    <property type="entry name" value="TM_PBP2"/>
    <property type="match status" value="1"/>
</dbReference>
<evidence type="ECO:0000256" key="6">
    <source>
        <dbReference type="ARBA" id="ARBA00023136"/>
    </source>
</evidence>
<dbReference type="InterPro" id="IPR035906">
    <property type="entry name" value="MetI-like_sf"/>
</dbReference>
<accession>A0ABT7Y625</accession>
<evidence type="ECO:0000256" key="1">
    <source>
        <dbReference type="ARBA" id="ARBA00004651"/>
    </source>
</evidence>
<dbReference type="Gene3D" id="1.10.3720.10">
    <property type="entry name" value="MetI-like"/>
    <property type="match status" value="1"/>
</dbReference>
<feature type="transmembrane region" description="Helical" evidence="7">
    <location>
        <begin position="189"/>
        <end position="214"/>
    </location>
</feature>
<dbReference type="Proteomes" id="UP001169719">
    <property type="component" value="Unassembled WGS sequence"/>
</dbReference>
<keyword evidence="3" id="KW-1003">Cell membrane</keyword>
<dbReference type="SUPFAM" id="SSF161098">
    <property type="entry name" value="MetI-like"/>
    <property type="match status" value="1"/>
</dbReference>
<feature type="domain" description="ABC transmembrane type-1" evidence="8">
    <location>
        <begin position="68"/>
        <end position="257"/>
    </location>
</feature>
<evidence type="ECO:0000256" key="5">
    <source>
        <dbReference type="ARBA" id="ARBA00022989"/>
    </source>
</evidence>
<comment type="caution">
    <text evidence="9">The sequence shown here is derived from an EMBL/GenBank/DDBJ whole genome shotgun (WGS) entry which is preliminary data.</text>
</comment>
<sequence>MNKLALSQRFGLAIIVSVIIFILLEVLLWGGDPALQNLDAVFSVPSLAEPLGTDQFGRSNLARLSSALQTSLLMALFCVVTSASLGVLLGVLAGWYQGWVDSALSFVVNVLLALPGLILVLLLGALVPGSFFILYVAISMVLWVEYFRVIRARTMALVNTPEIEAAQLYGFGRWYIFRNHLWPSFRKDVFTLACFGAGNSVLALASIGFVYVGLKPPHAELGLMMVELFPYYSDAAWVLLQPLFAVVLLVLSFHLIAGVERV</sequence>
<protein>
    <submittedName>
        <fullName evidence="9">ABC transporter permease</fullName>
    </submittedName>
</protein>
<dbReference type="PANTHER" id="PTHR43386:SF1">
    <property type="entry name" value="D,D-DIPEPTIDE TRANSPORT SYSTEM PERMEASE PROTEIN DDPC-RELATED"/>
    <property type="match status" value="1"/>
</dbReference>
<evidence type="ECO:0000256" key="4">
    <source>
        <dbReference type="ARBA" id="ARBA00022692"/>
    </source>
</evidence>
<dbReference type="InterPro" id="IPR050366">
    <property type="entry name" value="BP-dependent_transpt_permease"/>
</dbReference>
<feature type="transmembrane region" description="Helical" evidence="7">
    <location>
        <begin position="103"/>
        <end position="123"/>
    </location>
</feature>